<keyword evidence="2" id="KW-0472">Membrane</keyword>
<dbReference type="EMBL" id="JADNRY010000004">
    <property type="protein sequence ID" value="KAF9077337.1"/>
    <property type="molecule type" value="Genomic_DNA"/>
</dbReference>
<dbReference type="AlphaFoldDB" id="A0A9P5QAG4"/>
<keyword evidence="4" id="KW-1185">Reference proteome</keyword>
<keyword evidence="2" id="KW-1133">Transmembrane helix</keyword>
<accession>A0A9P5QAG4</accession>
<organism evidence="3 4">
    <name type="scientific">Rhodocollybia butyracea</name>
    <dbReference type="NCBI Taxonomy" id="206335"/>
    <lineage>
        <taxon>Eukaryota</taxon>
        <taxon>Fungi</taxon>
        <taxon>Dikarya</taxon>
        <taxon>Basidiomycota</taxon>
        <taxon>Agaricomycotina</taxon>
        <taxon>Agaricomycetes</taxon>
        <taxon>Agaricomycetidae</taxon>
        <taxon>Agaricales</taxon>
        <taxon>Marasmiineae</taxon>
        <taxon>Omphalotaceae</taxon>
        <taxon>Rhodocollybia</taxon>
    </lineage>
</organism>
<protein>
    <submittedName>
        <fullName evidence="3">Uncharacterized protein</fullName>
    </submittedName>
</protein>
<evidence type="ECO:0000256" key="2">
    <source>
        <dbReference type="SAM" id="Phobius"/>
    </source>
</evidence>
<feature type="region of interest" description="Disordered" evidence="1">
    <location>
        <begin position="319"/>
        <end position="357"/>
    </location>
</feature>
<gene>
    <name evidence="3" type="ORF">BDP27DRAFT_1312223</name>
</gene>
<keyword evidence="2" id="KW-0812">Transmembrane</keyword>
<feature type="compositionally biased region" description="Low complexity" evidence="1">
    <location>
        <begin position="344"/>
        <end position="357"/>
    </location>
</feature>
<evidence type="ECO:0000313" key="3">
    <source>
        <dbReference type="EMBL" id="KAF9077337.1"/>
    </source>
</evidence>
<evidence type="ECO:0000256" key="1">
    <source>
        <dbReference type="SAM" id="MobiDB-lite"/>
    </source>
</evidence>
<dbReference type="Proteomes" id="UP000772434">
    <property type="component" value="Unassembled WGS sequence"/>
</dbReference>
<evidence type="ECO:0000313" key="4">
    <source>
        <dbReference type="Proteomes" id="UP000772434"/>
    </source>
</evidence>
<feature type="transmembrane region" description="Helical" evidence="2">
    <location>
        <begin position="371"/>
        <end position="392"/>
    </location>
</feature>
<name>A0A9P5QAG4_9AGAR</name>
<sequence>MLQVFQARCTLLLLVEYWENERIWSPDFMQSLSAPDELYQLYANLVDFLRSDSAEALRSRRVFTKIFSELGDSDPVILTEKFLADPPILCLVYQCHARVDHPHNYLFVDSEILSWYNADDPLSSGSLAAYEVMRARIVRALGQYAASKAHEHPSTPRKLDVPWITESDCGNWTQYQIYGGIVTLYRPGQVGADPQAIAMLQTSRSDFHILTTEMLQHCKREGAINYLTHYPELLRTAPPPSSHCIIKGLKREYNIYRSCQNRLPPMHVTEQYLYLKKQEKLKLEKEQGSKPRDDCVSEAISDADRGQLVQDSVSVAEIQQEEGSGLETSTREVEEDTTSRSQITSTVGTPSTTTASFSSPYQAPNRFIPFFWAWHIFIETIKVFGYIIFHLFSLR</sequence>
<reference evidence="3" key="1">
    <citation type="submission" date="2020-11" db="EMBL/GenBank/DDBJ databases">
        <authorList>
            <consortium name="DOE Joint Genome Institute"/>
            <person name="Ahrendt S."/>
            <person name="Riley R."/>
            <person name="Andreopoulos W."/>
            <person name="Labutti K."/>
            <person name="Pangilinan J."/>
            <person name="Ruiz-Duenas F.J."/>
            <person name="Barrasa J.M."/>
            <person name="Sanchez-Garcia M."/>
            <person name="Camarero S."/>
            <person name="Miyauchi S."/>
            <person name="Serrano A."/>
            <person name="Linde D."/>
            <person name="Babiker R."/>
            <person name="Drula E."/>
            <person name="Ayuso-Fernandez I."/>
            <person name="Pacheco R."/>
            <person name="Padilla G."/>
            <person name="Ferreira P."/>
            <person name="Barriuso J."/>
            <person name="Kellner H."/>
            <person name="Castanera R."/>
            <person name="Alfaro M."/>
            <person name="Ramirez L."/>
            <person name="Pisabarro A.G."/>
            <person name="Kuo A."/>
            <person name="Tritt A."/>
            <person name="Lipzen A."/>
            <person name="He G."/>
            <person name="Yan M."/>
            <person name="Ng V."/>
            <person name="Cullen D."/>
            <person name="Martin F."/>
            <person name="Rosso M.-N."/>
            <person name="Henrissat B."/>
            <person name="Hibbett D."/>
            <person name="Martinez A.T."/>
            <person name="Grigoriev I.V."/>
        </authorList>
    </citation>
    <scope>NUCLEOTIDE SEQUENCE</scope>
    <source>
        <strain evidence="3">AH 40177</strain>
    </source>
</reference>
<comment type="caution">
    <text evidence="3">The sequence shown here is derived from an EMBL/GenBank/DDBJ whole genome shotgun (WGS) entry which is preliminary data.</text>
</comment>
<proteinExistence type="predicted"/>